<sequence>MTPIQIGAFIIAGLFAGVLAGLLGIGGGTVLVPILITLGYSPIQAVATSSLSIIITSLSGSIQNWRMGYLDFKRVLLLGLPAVITAQIGVLVASALPQSLLLLAFALLLMLNIYLVGVRKKLAKQSASGELVGPPQAAMNPTAARILTGGIAGFLAGLLGIGGGVIMVPLQMLLLGETIKRSIQTSLGVIVLTAIASTFGHALQGNVVWVGGIILGLGGLIGAQLSTRLLPKLPDQVVSILFRTLLAVLIVYTLWQAWQQTAAT</sequence>
<dbReference type="InterPro" id="IPR051598">
    <property type="entry name" value="TSUP/Inactive_protease-like"/>
</dbReference>
<feature type="transmembrane region" description="Helical" evidence="6">
    <location>
        <begin position="237"/>
        <end position="255"/>
    </location>
</feature>
<dbReference type="GO" id="GO:0005886">
    <property type="term" value="C:plasma membrane"/>
    <property type="evidence" value="ECO:0007669"/>
    <property type="project" value="UniProtKB-SubCell"/>
</dbReference>
<feature type="transmembrane region" description="Helical" evidence="6">
    <location>
        <begin position="146"/>
        <end position="170"/>
    </location>
</feature>
<protein>
    <recommendedName>
        <fullName evidence="6">Probable membrane transporter protein</fullName>
    </recommendedName>
</protein>
<name>A0A4Q7EAQ4_9CYAN</name>
<keyword evidence="5 6" id="KW-0472">Membrane</keyword>
<comment type="subcellular location">
    <subcellularLocation>
        <location evidence="6">Cell membrane</location>
        <topology evidence="6">Multi-pass membrane protein</topology>
    </subcellularLocation>
    <subcellularLocation>
        <location evidence="1">Membrane</location>
        <topology evidence="1">Multi-pass membrane protein</topology>
    </subcellularLocation>
</comment>
<dbReference type="PANTHER" id="PTHR43701">
    <property type="entry name" value="MEMBRANE TRANSPORTER PROTEIN MJ0441-RELATED"/>
    <property type="match status" value="1"/>
</dbReference>
<feature type="transmembrane region" description="Helical" evidence="6">
    <location>
        <begin position="42"/>
        <end position="63"/>
    </location>
</feature>
<evidence type="ECO:0000256" key="1">
    <source>
        <dbReference type="ARBA" id="ARBA00004141"/>
    </source>
</evidence>
<evidence type="ECO:0000256" key="5">
    <source>
        <dbReference type="ARBA" id="ARBA00023136"/>
    </source>
</evidence>
<reference evidence="7 8" key="1">
    <citation type="submission" date="2018-11" db="EMBL/GenBank/DDBJ databases">
        <title>Whole genome sequencing of an environmental sample.</title>
        <authorList>
            <person name="Sarangi A.N."/>
            <person name="Singh D."/>
            <person name="Tripathy S."/>
        </authorList>
    </citation>
    <scope>NUCLEOTIDE SEQUENCE [LARGE SCALE GENOMIC DNA]</scope>
    <source>
        <strain evidence="7 8">Lakshadweep</strain>
    </source>
</reference>
<dbReference type="InterPro" id="IPR002781">
    <property type="entry name" value="TM_pro_TauE-like"/>
</dbReference>
<evidence type="ECO:0000256" key="2">
    <source>
        <dbReference type="ARBA" id="ARBA00009142"/>
    </source>
</evidence>
<keyword evidence="4 6" id="KW-1133">Transmembrane helix</keyword>
<accession>A0A4Q7EAQ4</accession>
<evidence type="ECO:0000313" key="8">
    <source>
        <dbReference type="Proteomes" id="UP000292459"/>
    </source>
</evidence>
<feature type="transmembrane region" description="Helical" evidence="6">
    <location>
        <begin position="75"/>
        <end position="94"/>
    </location>
</feature>
<feature type="transmembrane region" description="Helical" evidence="6">
    <location>
        <begin position="7"/>
        <end position="36"/>
    </location>
</feature>
<dbReference type="AlphaFoldDB" id="A0A4Q7EAQ4"/>
<dbReference type="PANTHER" id="PTHR43701:SF2">
    <property type="entry name" value="MEMBRANE TRANSPORTER PROTEIN YJNA-RELATED"/>
    <property type="match status" value="1"/>
</dbReference>
<keyword evidence="6" id="KW-1003">Cell membrane</keyword>
<evidence type="ECO:0000313" key="7">
    <source>
        <dbReference type="EMBL" id="RZM79691.1"/>
    </source>
</evidence>
<dbReference type="RefSeq" id="WP_084607088.1">
    <property type="nucleotide sequence ID" value="NZ_QVFV01000002.1"/>
</dbReference>
<evidence type="ECO:0000256" key="4">
    <source>
        <dbReference type="ARBA" id="ARBA00022989"/>
    </source>
</evidence>
<dbReference type="Pfam" id="PF01925">
    <property type="entry name" value="TauE"/>
    <property type="match status" value="1"/>
</dbReference>
<dbReference type="OrthoDB" id="464048at2"/>
<feature type="transmembrane region" description="Helical" evidence="6">
    <location>
        <begin position="182"/>
        <end position="200"/>
    </location>
</feature>
<keyword evidence="3 6" id="KW-0812">Transmembrane</keyword>
<evidence type="ECO:0000256" key="6">
    <source>
        <dbReference type="RuleBase" id="RU363041"/>
    </source>
</evidence>
<comment type="caution">
    <text evidence="7">The sequence shown here is derived from an EMBL/GenBank/DDBJ whole genome shotgun (WGS) entry which is preliminary data.</text>
</comment>
<feature type="transmembrane region" description="Helical" evidence="6">
    <location>
        <begin position="100"/>
        <end position="118"/>
    </location>
</feature>
<dbReference type="EMBL" id="QVFV01000002">
    <property type="protein sequence ID" value="RZM79691.1"/>
    <property type="molecule type" value="Genomic_DNA"/>
</dbReference>
<feature type="transmembrane region" description="Helical" evidence="6">
    <location>
        <begin position="207"/>
        <end position="225"/>
    </location>
</feature>
<proteinExistence type="inferred from homology"/>
<evidence type="ECO:0000256" key="3">
    <source>
        <dbReference type="ARBA" id="ARBA00022692"/>
    </source>
</evidence>
<comment type="similarity">
    <text evidence="2 6">Belongs to the 4-toluene sulfonate uptake permease (TSUP) (TC 2.A.102) family.</text>
</comment>
<gene>
    <name evidence="7" type="ORF">DYY88_13400</name>
</gene>
<keyword evidence="8" id="KW-1185">Reference proteome</keyword>
<dbReference type="Proteomes" id="UP000292459">
    <property type="component" value="Unassembled WGS sequence"/>
</dbReference>
<organism evidence="7 8">
    <name type="scientific">Leptolyngbya iicbica LK</name>
    <dbReference type="NCBI Taxonomy" id="2294035"/>
    <lineage>
        <taxon>Bacteria</taxon>
        <taxon>Bacillati</taxon>
        <taxon>Cyanobacteriota</taxon>
        <taxon>Cyanophyceae</taxon>
        <taxon>Leptolyngbyales</taxon>
        <taxon>Leptolyngbyaceae</taxon>
        <taxon>Leptolyngbya group</taxon>
        <taxon>Leptolyngbya</taxon>
        <taxon>Leptolyngbya iicbica</taxon>
    </lineage>
</organism>